<name>A0AC61N7S4_9FIRM</name>
<reference evidence="1" key="1">
    <citation type="submission" date="2021-01" db="EMBL/GenBank/DDBJ databases">
        <title>Complete genome sequence of Clostridiales bacterium R-7.</title>
        <authorList>
            <person name="Mahoney-Kurpe S.C."/>
            <person name="Palevich N."/>
            <person name="Koike S."/>
            <person name="Moon C.D."/>
            <person name="Attwood G.T."/>
        </authorList>
    </citation>
    <scope>NUCLEOTIDE SEQUENCE</scope>
    <source>
        <strain evidence="1">R-7</strain>
    </source>
</reference>
<keyword evidence="2" id="KW-1185">Reference proteome</keyword>
<organism evidence="1 2">
    <name type="scientific">Aristaeella hokkaidonensis</name>
    <dbReference type="NCBI Taxonomy" id="3046382"/>
    <lineage>
        <taxon>Bacteria</taxon>
        <taxon>Bacillati</taxon>
        <taxon>Bacillota</taxon>
        <taxon>Clostridia</taxon>
        <taxon>Eubacteriales</taxon>
        <taxon>Aristaeellaceae</taxon>
        <taxon>Aristaeella</taxon>
    </lineage>
</organism>
<evidence type="ECO:0000313" key="1">
    <source>
        <dbReference type="EMBL" id="QUC68011.1"/>
    </source>
</evidence>
<evidence type="ECO:0000313" key="2">
    <source>
        <dbReference type="Proteomes" id="UP000682782"/>
    </source>
</evidence>
<accession>A0AC61N7S4</accession>
<dbReference type="EMBL" id="CP068393">
    <property type="protein sequence ID" value="QUC68011.1"/>
    <property type="molecule type" value="Genomic_DNA"/>
</dbReference>
<protein>
    <submittedName>
        <fullName evidence="1">Ribosome biogenesis GTPase YlqF</fullName>
    </submittedName>
</protein>
<dbReference type="Proteomes" id="UP000682782">
    <property type="component" value="Chromosome"/>
</dbReference>
<sequence length="295" mass="33598">MSENKDRINWYPGHMAKTKRLLQDQIKRIDLIIELCDARLPYSSRNPELAKMISQKRHLLFMNKSDLADPNMNKRWLQYYRRQGIEAHLTNASMMKGKETVSLIEQATKEIVDKALQKGVRKTVRAMIAGIPNVGKSTMINRLYGRSVTQTGDRPGVTKSNQWVKISPYLELLDTPGLLWPRLDDQLSARRLCYIGSIKDDIVDTGELTINLLEELCVLVPDTISERFHLKDTSLKGAELLEAVCAGRGWLLKGGRFDYDRCCSVVLDEYRAGKLGRITFEAPPQINTEDTESND</sequence>
<gene>
    <name evidence="1" type="primary">ylqF</name>
    <name evidence="1" type="ORF">JYE49_04760</name>
</gene>
<proteinExistence type="predicted"/>